<gene>
    <name evidence="8" type="ORF">BDA96_01G551000</name>
</gene>
<sequence length="327" mass="36016">MAMMAAAPSMEVEQDLPGFRFHPTEEELLSFYLSRVVHGKQLHFDIIGTLNIYRHDPWDLPAMAKIGEREWYFFVPRDRKAGNGGRPNRTTERGFWKATGSDRSIRSSGDAKRVIGLKKTLVFYQGRAPRGTKTDWVMNEYRLPDHAAAGRAAPPAPKEDMVLCKIYRKATPLKELEQRASAMEEMQRRSSAARAASLAQAAGSAVDDYLSVSSEDAHDSTFLHFPSSSSSPPSGDSYGAPAPAPREAKTEAADATTVTVASSSSLVHASSMAAVQPPAVRHGDLPTLQVPTNNLGVADWTQMQDPFQLRSPWQDQLFFSPLAHLLY</sequence>
<dbReference type="Gramene" id="EER92917">
    <property type="protein sequence ID" value="EER92917"/>
    <property type="gene ID" value="SORBI_3001G515800"/>
</dbReference>
<dbReference type="PANTHER" id="PTHR31744">
    <property type="entry name" value="PROTEIN CUP-SHAPED COTYLEDON 2-RELATED"/>
    <property type="match status" value="1"/>
</dbReference>
<dbReference type="OrthoDB" id="1880352at2759"/>
<dbReference type="PROSITE" id="PS51005">
    <property type="entry name" value="NAC"/>
    <property type="match status" value="1"/>
</dbReference>
<dbReference type="GO" id="GO:1902584">
    <property type="term" value="P:positive regulation of response to water deprivation"/>
    <property type="evidence" value="ECO:0007669"/>
    <property type="project" value="EnsemblPlants"/>
</dbReference>
<proteinExistence type="predicted"/>
<dbReference type="Proteomes" id="UP000807115">
    <property type="component" value="Chromosome 1"/>
</dbReference>
<reference evidence="8" key="1">
    <citation type="journal article" date="2019" name="BMC Genomics">
        <title>A new reference genome for Sorghum bicolor reveals high levels of sequence similarity between sweet and grain genotypes: implications for the genetics of sugar metabolism.</title>
        <authorList>
            <person name="Cooper E.A."/>
            <person name="Brenton Z.W."/>
            <person name="Flinn B.S."/>
            <person name="Jenkins J."/>
            <person name="Shu S."/>
            <person name="Flowers D."/>
            <person name="Luo F."/>
            <person name="Wang Y."/>
            <person name="Xia P."/>
            <person name="Barry K."/>
            <person name="Daum C."/>
            <person name="Lipzen A."/>
            <person name="Yoshinaga Y."/>
            <person name="Schmutz J."/>
            <person name="Saski C."/>
            <person name="Vermerris W."/>
            <person name="Kresovich S."/>
        </authorList>
    </citation>
    <scope>NUCLEOTIDE SEQUENCE</scope>
</reference>
<dbReference type="Gene3D" id="2.170.150.80">
    <property type="entry name" value="NAC domain"/>
    <property type="match status" value="1"/>
</dbReference>
<evidence type="ECO:0000256" key="1">
    <source>
        <dbReference type="ARBA" id="ARBA00004123"/>
    </source>
</evidence>
<comment type="subcellular location">
    <subcellularLocation>
        <location evidence="1">Nucleus</location>
    </subcellularLocation>
</comment>
<dbReference type="InterPro" id="IPR003441">
    <property type="entry name" value="NAC-dom"/>
</dbReference>
<comment type="caution">
    <text evidence="8">The sequence shown here is derived from an EMBL/GenBank/DDBJ whole genome shotgun (WGS) entry which is preliminary data.</text>
</comment>
<dbReference type="PANTHER" id="PTHR31744:SF79">
    <property type="entry name" value="NAC DOMAIN-CONTAINING PROTEIN"/>
    <property type="match status" value="1"/>
</dbReference>
<dbReference type="GO" id="GO:0045893">
    <property type="term" value="P:positive regulation of DNA-templated transcription"/>
    <property type="evidence" value="ECO:0007669"/>
    <property type="project" value="EnsemblPlants"/>
</dbReference>
<accession>A0A921S752</accession>
<feature type="compositionally biased region" description="Low complexity" evidence="6">
    <location>
        <begin position="226"/>
        <end position="241"/>
    </location>
</feature>
<dbReference type="GO" id="GO:0005634">
    <property type="term" value="C:nucleus"/>
    <property type="evidence" value="ECO:0007669"/>
    <property type="project" value="UniProtKB-SubCell"/>
</dbReference>
<evidence type="ECO:0000259" key="7">
    <source>
        <dbReference type="PROSITE" id="PS51005"/>
    </source>
</evidence>
<dbReference type="KEGG" id="sbi:8057416"/>
<evidence type="ECO:0000256" key="6">
    <source>
        <dbReference type="SAM" id="MobiDB-lite"/>
    </source>
</evidence>
<reference evidence="8" key="2">
    <citation type="submission" date="2020-10" db="EMBL/GenBank/DDBJ databases">
        <authorList>
            <person name="Cooper E.A."/>
            <person name="Brenton Z.W."/>
            <person name="Flinn B.S."/>
            <person name="Jenkins J."/>
            <person name="Shu S."/>
            <person name="Flowers D."/>
            <person name="Luo F."/>
            <person name="Wang Y."/>
            <person name="Xia P."/>
            <person name="Barry K."/>
            <person name="Daum C."/>
            <person name="Lipzen A."/>
            <person name="Yoshinaga Y."/>
            <person name="Schmutz J."/>
            <person name="Saski C."/>
            <person name="Vermerris W."/>
            <person name="Kresovich S."/>
        </authorList>
    </citation>
    <scope>NUCLEOTIDE SEQUENCE</scope>
</reference>
<protein>
    <recommendedName>
        <fullName evidence="7">NAC domain-containing protein</fullName>
    </recommendedName>
</protein>
<dbReference type="Pfam" id="PF02365">
    <property type="entry name" value="NAM"/>
    <property type="match status" value="1"/>
</dbReference>
<keyword evidence="4" id="KW-0804">Transcription</keyword>
<dbReference type="GO" id="GO:0043565">
    <property type="term" value="F:sequence-specific DNA binding"/>
    <property type="evidence" value="ECO:0007669"/>
    <property type="project" value="EnsemblPlants"/>
</dbReference>
<organism evidence="8 9">
    <name type="scientific">Sorghum bicolor</name>
    <name type="common">Sorghum</name>
    <name type="synonym">Sorghum vulgare</name>
    <dbReference type="NCBI Taxonomy" id="4558"/>
    <lineage>
        <taxon>Eukaryota</taxon>
        <taxon>Viridiplantae</taxon>
        <taxon>Streptophyta</taxon>
        <taxon>Embryophyta</taxon>
        <taxon>Tracheophyta</taxon>
        <taxon>Spermatophyta</taxon>
        <taxon>Magnoliopsida</taxon>
        <taxon>Liliopsida</taxon>
        <taxon>Poales</taxon>
        <taxon>Poaceae</taxon>
        <taxon>PACMAD clade</taxon>
        <taxon>Panicoideae</taxon>
        <taxon>Andropogonodae</taxon>
        <taxon>Andropogoneae</taxon>
        <taxon>Sorghinae</taxon>
        <taxon>Sorghum</taxon>
    </lineage>
</organism>
<dbReference type="FunFam" id="2.170.150.80:FF:000010">
    <property type="entry name" value="NAC domain-containing protein 67-like"/>
    <property type="match status" value="1"/>
</dbReference>
<keyword evidence="5" id="KW-0539">Nucleus</keyword>
<evidence type="ECO:0000256" key="3">
    <source>
        <dbReference type="ARBA" id="ARBA00023125"/>
    </source>
</evidence>
<feature type="domain" description="NAC" evidence="7">
    <location>
        <begin position="15"/>
        <end position="169"/>
    </location>
</feature>
<evidence type="ECO:0000313" key="8">
    <source>
        <dbReference type="EMBL" id="KAG0552933.1"/>
    </source>
</evidence>
<keyword evidence="3" id="KW-0238">DNA-binding</keyword>
<evidence type="ECO:0000256" key="5">
    <source>
        <dbReference type="ARBA" id="ARBA00023242"/>
    </source>
</evidence>
<evidence type="ECO:0000313" key="9">
    <source>
        <dbReference type="Proteomes" id="UP000807115"/>
    </source>
</evidence>
<dbReference type="GO" id="GO:1901002">
    <property type="term" value="P:positive regulation of response to salt stress"/>
    <property type="evidence" value="ECO:0007669"/>
    <property type="project" value="EnsemblPlants"/>
</dbReference>
<evidence type="ECO:0000256" key="2">
    <source>
        <dbReference type="ARBA" id="ARBA00023015"/>
    </source>
</evidence>
<evidence type="ECO:0000256" key="4">
    <source>
        <dbReference type="ARBA" id="ARBA00023163"/>
    </source>
</evidence>
<name>A0A921S752_SORBI</name>
<dbReference type="EMBL" id="CM027680">
    <property type="protein sequence ID" value="KAG0552933.1"/>
    <property type="molecule type" value="Genomic_DNA"/>
</dbReference>
<keyword evidence="2" id="KW-0805">Transcription regulation</keyword>
<dbReference type="AlphaFoldDB" id="A0A921S752"/>
<dbReference type="SUPFAM" id="SSF101941">
    <property type="entry name" value="NAC domain"/>
    <property type="match status" value="1"/>
</dbReference>
<dbReference type="OMA" id="NCECELM"/>
<feature type="region of interest" description="Disordered" evidence="6">
    <location>
        <begin position="221"/>
        <end position="257"/>
    </location>
</feature>
<dbReference type="InterPro" id="IPR036093">
    <property type="entry name" value="NAC_dom_sf"/>
</dbReference>